<gene>
    <name evidence="2" type="ORF">F2Q68_00015291</name>
</gene>
<organism evidence="2 3">
    <name type="scientific">Brassica cretica</name>
    <name type="common">Mustard</name>
    <dbReference type="NCBI Taxonomy" id="69181"/>
    <lineage>
        <taxon>Eukaryota</taxon>
        <taxon>Viridiplantae</taxon>
        <taxon>Streptophyta</taxon>
        <taxon>Embryophyta</taxon>
        <taxon>Tracheophyta</taxon>
        <taxon>Spermatophyta</taxon>
        <taxon>Magnoliopsida</taxon>
        <taxon>eudicotyledons</taxon>
        <taxon>Gunneridae</taxon>
        <taxon>Pentapetalae</taxon>
        <taxon>rosids</taxon>
        <taxon>malvids</taxon>
        <taxon>Brassicales</taxon>
        <taxon>Brassicaceae</taxon>
        <taxon>Brassiceae</taxon>
        <taxon>Brassica</taxon>
    </lineage>
</organism>
<comment type="caution">
    <text evidence="2">The sequence shown here is derived from an EMBL/GenBank/DDBJ whole genome shotgun (WGS) entry which is preliminary data.</text>
</comment>
<dbReference type="AlphaFoldDB" id="A0A8S9HHG7"/>
<sequence length="219" mass="24390">MMAEITRRMQANYNRAQQVNENLLDDNAGQERGAAVGAERARIGPRRGPGVVVGGHRVYGEQVQEDSTDDFRETSIVQQSASSLHGQPSFIPLQVIQEQKPYPGCTKWYQSHLKEQWLMDEMERKMQAKYNRAQQVNENLLDDNAGQERGAAVGAERARIGLRRGPGVVVGGHRIYGEQVQEDSADERTLADGRDGEEVGEPAAQQINLNQVQFEAMMA</sequence>
<reference evidence="2" key="1">
    <citation type="submission" date="2019-12" db="EMBL/GenBank/DDBJ databases">
        <title>Genome sequencing and annotation of Brassica cretica.</title>
        <authorList>
            <person name="Studholme D.J."/>
            <person name="Sarris P.F."/>
        </authorList>
    </citation>
    <scope>NUCLEOTIDE SEQUENCE</scope>
    <source>
        <strain evidence="2">PFS-001/15</strain>
        <tissue evidence="2">Leaf</tissue>
    </source>
</reference>
<name>A0A8S9HHG7_BRACR</name>
<proteinExistence type="predicted"/>
<feature type="compositionally biased region" description="Basic and acidic residues" evidence="1">
    <location>
        <begin position="186"/>
        <end position="197"/>
    </location>
</feature>
<evidence type="ECO:0000313" key="3">
    <source>
        <dbReference type="Proteomes" id="UP000712281"/>
    </source>
</evidence>
<evidence type="ECO:0000313" key="2">
    <source>
        <dbReference type="EMBL" id="KAF2556594.1"/>
    </source>
</evidence>
<accession>A0A8S9HHG7</accession>
<protein>
    <submittedName>
        <fullName evidence="2">Uncharacterized protein</fullName>
    </submittedName>
</protein>
<feature type="region of interest" description="Disordered" evidence="1">
    <location>
        <begin position="181"/>
        <end position="200"/>
    </location>
</feature>
<evidence type="ECO:0000256" key="1">
    <source>
        <dbReference type="SAM" id="MobiDB-lite"/>
    </source>
</evidence>
<dbReference type="Proteomes" id="UP000712281">
    <property type="component" value="Unassembled WGS sequence"/>
</dbReference>
<dbReference type="EMBL" id="QGKW02001940">
    <property type="protein sequence ID" value="KAF2556594.1"/>
    <property type="molecule type" value="Genomic_DNA"/>
</dbReference>